<organism evidence="1 2">
    <name type="scientific">Nyssa sinensis</name>
    <dbReference type="NCBI Taxonomy" id="561372"/>
    <lineage>
        <taxon>Eukaryota</taxon>
        <taxon>Viridiplantae</taxon>
        <taxon>Streptophyta</taxon>
        <taxon>Embryophyta</taxon>
        <taxon>Tracheophyta</taxon>
        <taxon>Spermatophyta</taxon>
        <taxon>Magnoliopsida</taxon>
        <taxon>eudicotyledons</taxon>
        <taxon>Gunneridae</taxon>
        <taxon>Pentapetalae</taxon>
        <taxon>asterids</taxon>
        <taxon>Cornales</taxon>
        <taxon>Nyssaceae</taxon>
        <taxon>Nyssa</taxon>
    </lineage>
</organism>
<protein>
    <submittedName>
        <fullName evidence="1">Uncharacterized protein</fullName>
    </submittedName>
</protein>
<dbReference type="Proteomes" id="UP000325577">
    <property type="component" value="Linkage Group LG17"/>
</dbReference>
<gene>
    <name evidence="1" type="ORF">F0562_030805</name>
</gene>
<dbReference type="AlphaFoldDB" id="A0A5J5AZE3"/>
<dbReference type="EMBL" id="CM018040">
    <property type="protein sequence ID" value="KAA8535794.1"/>
    <property type="molecule type" value="Genomic_DNA"/>
</dbReference>
<evidence type="ECO:0000313" key="2">
    <source>
        <dbReference type="Proteomes" id="UP000325577"/>
    </source>
</evidence>
<keyword evidence="2" id="KW-1185">Reference proteome</keyword>
<accession>A0A5J5AZE3</accession>
<proteinExistence type="predicted"/>
<evidence type="ECO:0000313" key="1">
    <source>
        <dbReference type="EMBL" id="KAA8535794.1"/>
    </source>
</evidence>
<reference evidence="1 2" key="1">
    <citation type="submission" date="2019-09" db="EMBL/GenBank/DDBJ databases">
        <title>A chromosome-level genome assembly of the Chinese tupelo Nyssa sinensis.</title>
        <authorList>
            <person name="Yang X."/>
            <person name="Kang M."/>
            <person name="Yang Y."/>
            <person name="Xiong H."/>
            <person name="Wang M."/>
            <person name="Zhang Z."/>
            <person name="Wang Z."/>
            <person name="Wu H."/>
            <person name="Ma T."/>
            <person name="Liu J."/>
            <person name="Xi Z."/>
        </authorList>
    </citation>
    <scope>NUCLEOTIDE SEQUENCE [LARGE SCALE GENOMIC DNA]</scope>
    <source>
        <strain evidence="1">J267</strain>
        <tissue evidence="1">Leaf</tissue>
    </source>
</reference>
<name>A0A5J5AZE3_9ASTE</name>
<sequence length="222" mass="23618">MVAQGATESSSSLIISNARVSNLIFHHDLSELLLESSLEDISEGNDGDIMDEASIHNTYSAHSWVDYVDEGDFIPQAALDHEAEYGGFSEDPSFLMESLHGGSSSPSLRGRMSFNNGSHGGRGGTGRAAIDSSGAHKEKAFLYASHEHVFEVNDKSHMGPPPAPPIAQKGNDFIALATSDAQIVAYCSTKEASKQPTFDAGHLTSVSTYAIQKADTSTISLK</sequence>